<evidence type="ECO:0000313" key="2">
    <source>
        <dbReference type="Proteomes" id="UP001233999"/>
    </source>
</evidence>
<dbReference type="AlphaFoldDB" id="A0AAD8E4Y1"/>
<reference evidence="1" key="2">
    <citation type="submission" date="2023-05" db="EMBL/GenBank/DDBJ databases">
        <authorList>
            <person name="Fouks B."/>
        </authorList>
    </citation>
    <scope>NUCLEOTIDE SEQUENCE</scope>
    <source>
        <strain evidence="1">Stay&amp;Tobe</strain>
        <tissue evidence="1">Testes</tissue>
    </source>
</reference>
<name>A0AAD8E4Y1_DIPPU</name>
<dbReference type="Gene3D" id="3.80.10.10">
    <property type="entry name" value="Ribonuclease Inhibitor"/>
    <property type="match status" value="1"/>
</dbReference>
<sequence>MNFPVSTLKQASLASFGQRIAGTLRDLINIGLAKIDGTRGFHLSGNQKRIFLGTERLHIEESIDFFNTVVLPVCNSVETMISRTPWPLANELTEKLMSYILHELYIKMDIQVSNFEEPIIKNERIRLLIHIGIQMFKSIVHQYTTVLEFKKYMQTDGMFDDIWQPELCTKLHRVTVFRNFGTYSRNCCFKKLCTFLKHLKLKEFTFSNCTPELLKAVSKGSAESLLTLNVSFSPYIMDECVATLKKFKNLVSINIQDTALSPNGISSIINNMFAQKSVVDDFQLKSYQGLIGLRDIDIIVNFNKIYRLGLEFGETFEVDKLKHMKYLTHLDINGNSMLYDPDNGRYLYRYNVNVIHFRDIKPILEIIGHQLKEITLRYIRGIRLDVIQNFCPTLQHLGLFTRENYTVCYHRVQGMPSVKSLTLGVPINGLCFQIIKSLNRIVKLEFTEIGLGTLGDSFALVDLVQRKIKSGLLKELVVPDCYLKYVGHWEKNGIRIKRNLLQQTICNMLTEENEIMSKQILKMIKNIRQIIRSGYISS</sequence>
<protein>
    <submittedName>
        <fullName evidence="1">Uncharacterized protein</fullName>
    </submittedName>
</protein>
<gene>
    <name evidence="1" type="ORF">L9F63_005991</name>
</gene>
<comment type="caution">
    <text evidence="1">The sequence shown here is derived from an EMBL/GenBank/DDBJ whole genome shotgun (WGS) entry which is preliminary data.</text>
</comment>
<proteinExistence type="predicted"/>
<keyword evidence="2" id="KW-1185">Reference proteome</keyword>
<reference evidence="1" key="1">
    <citation type="journal article" date="2023" name="IScience">
        <title>Live-bearing cockroach genome reveals convergent evolutionary mechanisms linked to viviparity in insects and beyond.</title>
        <authorList>
            <person name="Fouks B."/>
            <person name="Harrison M.C."/>
            <person name="Mikhailova A.A."/>
            <person name="Marchal E."/>
            <person name="English S."/>
            <person name="Carruthers M."/>
            <person name="Jennings E.C."/>
            <person name="Chiamaka E.L."/>
            <person name="Frigard R.A."/>
            <person name="Pippel M."/>
            <person name="Attardo G.M."/>
            <person name="Benoit J.B."/>
            <person name="Bornberg-Bauer E."/>
            <person name="Tobe S.S."/>
        </authorList>
    </citation>
    <scope>NUCLEOTIDE SEQUENCE</scope>
    <source>
        <strain evidence="1">Stay&amp;Tobe</strain>
    </source>
</reference>
<dbReference type="SUPFAM" id="SSF52047">
    <property type="entry name" value="RNI-like"/>
    <property type="match status" value="1"/>
</dbReference>
<evidence type="ECO:0000313" key="1">
    <source>
        <dbReference type="EMBL" id="KAJ9577420.1"/>
    </source>
</evidence>
<dbReference type="EMBL" id="JASPKZ010009358">
    <property type="protein sequence ID" value="KAJ9577420.1"/>
    <property type="molecule type" value="Genomic_DNA"/>
</dbReference>
<accession>A0AAD8E4Y1</accession>
<dbReference type="Proteomes" id="UP001233999">
    <property type="component" value="Unassembled WGS sequence"/>
</dbReference>
<dbReference type="InterPro" id="IPR032675">
    <property type="entry name" value="LRR_dom_sf"/>
</dbReference>
<organism evidence="1 2">
    <name type="scientific">Diploptera punctata</name>
    <name type="common">Pacific beetle cockroach</name>
    <dbReference type="NCBI Taxonomy" id="6984"/>
    <lineage>
        <taxon>Eukaryota</taxon>
        <taxon>Metazoa</taxon>
        <taxon>Ecdysozoa</taxon>
        <taxon>Arthropoda</taxon>
        <taxon>Hexapoda</taxon>
        <taxon>Insecta</taxon>
        <taxon>Pterygota</taxon>
        <taxon>Neoptera</taxon>
        <taxon>Polyneoptera</taxon>
        <taxon>Dictyoptera</taxon>
        <taxon>Blattodea</taxon>
        <taxon>Blaberoidea</taxon>
        <taxon>Blaberidae</taxon>
        <taxon>Diplopterinae</taxon>
        <taxon>Diploptera</taxon>
    </lineage>
</organism>